<evidence type="ECO:0000313" key="3">
    <source>
        <dbReference type="EMBL" id="KAF9545250.1"/>
    </source>
</evidence>
<dbReference type="PROSITE" id="PS51502">
    <property type="entry name" value="S_R_A_B_BARREL"/>
    <property type="match status" value="1"/>
</dbReference>
<organism evidence="3 4">
    <name type="scientific">Mortierella hygrophila</name>
    <dbReference type="NCBI Taxonomy" id="979708"/>
    <lineage>
        <taxon>Eukaryota</taxon>
        <taxon>Fungi</taxon>
        <taxon>Fungi incertae sedis</taxon>
        <taxon>Mucoromycota</taxon>
        <taxon>Mortierellomycotina</taxon>
        <taxon>Mortierellomycetes</taxon>
        <taxon>Mortierellales</taxon>
        <taxon>Mortierellaceae</taxon>
        <taxon>Mortierella</taxon>
    </lineage>
</organism>
<comment type="caution">
    <text evidence="3">The sequence shown here is derived from an EMBL/GenBank/DDBJ whole genome shotgun (WGS) entry which is preliminary data.</text>
</comment>
<dbReference type="AlphaFoldDB" id="A0A9P6F9Z4"/>
<evidence type="ECO:0000313" key="4">
    <source>
        <dbReference type="Proteomes" id="UP000723463"/>
    </source>
</evidence>
<name>A0A9P6F9Z4_9FUNG</name>
<dbReference type="SUPFAM" id="SSF54909">
    <property type="entry name" value="Dimeric alpha+beta barrel"/>
    <property type="match status" value="1"/>
</dbReference>
<dbReference type="Gene3D" id="3.30.70.100">
    <property type="match status" value="1"/>
</dbReference>
<gene>
    <name evidence="3" type="ORF">EC957_011123</name>
</gene>
<dbReference type="SMART" id="SM00886">
    <property type="entry name" value="Dabb"/>
    <property type="match status" value="1"/>
</dbReference>
<dbReference type="EMBL" id="JAAAXW010000075">
    <property type="protein sequence ID" value="KAF9545250.1"/>
    <property type="molecule type" value="Genomic_DNA"/>
</dbReference>
<reference evidence="3" key="1">
    <citation type="journal article" date="2020" name="Fungal Divers.">
        <title>Resolving the Mortierellaceae phylogeny through synthesis of multi-gene phylogenetics and phylogenomics.</title>
        <authorList>
            <person name="Vandepol N."/>
            <person name="Liber J."/>
            <person name="Desiro A."/>
            <person name="Na H."/>
            <person name="Kennedy M."/>
            <person name="Barry K."/>
            <person name="Grigoriev I.V."/>
            <person name="Miller A.N."/>
            <person name="O'Donnell K."/>
            <person name="Stajich J.E."/>
            <person name="Bonito G."/>
        </authorList>
    </citation>
    <scope>NUCLEOTIDE SEQUENCE</scope>
    <source>
        <strain evidence="3">NRRL 2591</strain>
    </source>
</reference>
<evidence type="ECO:0000259" key="2">
    <source>
        <dbReference type="PROSITE" id="PS51502"/>
    </source>
</evidence>
<accession>A0A9P6F9Z4</accession>
<protein>
    <recommendedName>
        <fullName evidence="2">Stress-response A/B barrel domain-containing protein</fullName>
    </recommendedName>
</protein>
<comment type="subunit">
    <text evidence="1">Homodimer.</text>
</comment>
<evidence type="ECO:0000256" key="1">
    <source>
        <dbReference type="ARBA" id="ARBA00011738"/>
    </source>
</evidence>
<dbReference type="PANTHER" id="PTHR33178">
    <property type="match status" value="1"/>
</dbReference>
<feature type="domain" description="Stress-response A/B barrel" evidence="2">
    <location>
        <begin position="3"/>
        <end position="97"/>
    </location>
</feature>
<dbReference type="InterPro" id="IPR011008">
    <property type="entry name" value="Dimeric_a/b-barrel"/>
</dbReference>
<dbReference type="Proteomes" id="UP000723463">
    <property type="component" value="Unassembled WGS sequence"/>
</dbReference>
<dbReference type="InterPro" id="IPR044662">
    <property type="entry name" value="HS1/DABB1-like"/>
</dbReference>
<keyword evidence="4" id="KW-1185">Reference proteome</keyword>
<dbReference type="InterPro" id="IPR013097">
    <property type="entry name" value="Dabb"/>
</dbReference>
<sequence>MTVAHIILLKIKPSVSETQAHDILKAVAHLKEELPGVVESVHLGLNFSARSKGFTHGFTMIFKDKAALETYDKSPEHIRVVTDVIRPNIDDIIAFDYEVEDYSSPRL</sequence>
<dbReference type="PANTHER" id="PTHR33178:SF19">
    <property type="entry name" value="STRESS-RESPONSE A_B BARREL DOMAIN-CONTAINING PROTEIN"/>
    <property type="match status" value="1"/>
</dbReference>
<dbReference type="Pfam" id="PF07876">
    <property type="entry name" value="Dabb"/>
    <property type="match status" value="1"/>
</dbReference>
<proteinExistence type="predicted"/>